<dbReference type="PROSITE" id="PS50046">
    <property type="entry name" value="PHYTOCHROME_2"/>
    <property type="match status" value="3"/>
</dbReference>
<evidence type="ECO:0000259" key="11">
    <source>
        <dbReference type="PROSITE" id="PS50046"/>
    </source>
</evidence>
<dbReference type="Gene3D" id="3.30.450.20">
    <property type="entry name" value="PAS domain"/>
    <property type="match status" value="2"/>
</dbReference>
<dbReference type="Pfam" id="PF02518">
    <property type="entry name" value="HATPase_c"/>
    <property type="match status" value="1"/>
</dbReference>
<evidence type="ECO:0000259" key="13">
    <source>
        <dbReference type="PROSITE" id="PS50110"/>
    </source>
</evidence>
<dbReference type="CDD" id="cd04620">
    <property type="entry name" value="CBS_two-component_sensor_histidine_kinase_repeat1"/>
    <property type="match status" value="1"/>
</dbReference>
<keyword evidence="6" id="KW-0418">Kinase</keyword>
<dbReference type="SUPFAM" id="SSF55781">
    <property type="entry name" value="GAF domain-like"/>
    <property type="match status" value="4"/>
</dbReference>
<feature type="domain" description="PAS" evidence="14">
    <location>
        <begin position="834"/>
        <end position="876"/>
    </location>
</feature>
<feature type="domain" description="CBS" evidence="16">
    <location>
        <begin position="97"/>
        <end position="157"/>
    </location>
</feature>
<dbReference type="CDD" id="cd00082">
    <property type="entry name" value="HisKA"/>
    <property type="match status" value="1"/>
</dbReference>
<feature type="domain" description="Response regulatory" evidence="13">
    <location>
        <begin position="1640"/>
        <end position="1756"/>
    </location>
</feature>
<evidence type="ECO:0000256" key="10">
    <source>
        <dbReference type="SAM" id="Coils"/>
    </source>
</evidence>
<feature type="domain" description="CBS" evidence="16">
    <location>
        <begin position="17"/>
        <end position="89"/>
    </location>
</feature>
<evidence type="ECO:0000256" key="1">
    <source>
        <dbReference type="ARBA" id="ARBA00000085"/>
    </source>
</evidence>
<evidence type="ECO:0000256" key="6">
    <source>
        <dbReference type="ARBA" id="ARBA00022777"/>
    </source>
</evidence>
<dbReference type="InterPro" id="IPR046342">
    <property type="entry name" value="CBS_dom_sf"/>
</dbReference>
<dbReference type="InterPro" id="IPR036890">
    <property type="entry name" value="HATPase_C_sf"/>
</dbReference>
<dbReference type="InterPro" id="IPR000700">
    <property type="entry name" value="PAS-assoc_C"/>
</dbReference>
<dbReference type="CDD" id="cd16922">
    <property type="entry name" value="HATPase_EvgS-ArcB-TorS-like"/>
    <property type="match status" value="1"/>
</dbReference>
<feature type="domain" description="CBS" evidence="16">
    <location>
        <begin position="236"/>
        <end position="294"/>
    </location>
</feature>
<dbReference type="Gene3D" id="3.30.565.10">
    <property type="entry name" value="Histidine kinase-like ATPase, C-terminal domain"/>
    <property type="match status" value="1"/>
</dbReference>
<dbReference type="PROSITE" id="PS50113">
    <property type="entry name" value="PAC"/>
    <property type="match status" value="1"/>
</dbReference>
<protein>
    <recommendedName>
        <fullName evidence="3">histidine kinase</fullName>
        <ecNumber evidence="3">2.7.13.3</ecNumber>
    </recommendedName>
</protein>
<dbReference type="PANTHER" id="PTHR43047:SF63">
    <property type="entry name" value="HISTIDINE KINASE"/>
    <property type="match status" value="1"/>
</dbReference>
<keyword evidence="4 8" id="KW-0597">Phosphoprotein</keyword>
<dbReference type="Pfam" id="PF00512">
    <property type="entry name" value="HisKA"/>
    <property type="match status" value="1"/>
</dbReference>
<evidence type="ECO:0000256" key="3">
    <source>
        <dbReference type="ARBA" id="ARBA00012438"/>
    </source>
</evidence>
<feature type="domain" description="Phytochrome chromophore attachment site" evidence="11">
    <location>
        <begin position="1175"/>
        <end position="1325"/>
    </location>
</feature>
<evidence type="ECO:0000256" key="8">
    <source>
        <dbReference type="PROSITE-ProRule" id="PRU00169"/>
    </source>
</evidence>
<evidence type="ECO:0000259" key="16">
    <source>
        <dbReference type="PROSITE" id="PS51371"/>
    </source>
</evidence>
<evidence type="ECO:0000259" key="15">
    <source>
        <dbReference type="PROSITE" id="PS50113"/>
    </source>
</evidence>
<dbReference type="InterPro" id="IPR000644">
    <property type="entry name" value="CBS_dom"/>
</dbReference>
<evidence type="ECO:0000313" key="18">
    <source>
        <dbReference type="Proteomes" id="UP000658514"/>
    </source>
</evidence>
<dbReference type="EC" id="2.7.13.3" evidence="3"/>
<dbReference type="SMART" id="SM00388">
    <property type="entry name" value="HisKA"/>
    <property type="match status" value="1"/>
</dbReference>
<feature type="domain" description="Histidine kinase" evidence="12">
    <location>
        <begin position="1380"/>
        <end position="1610"/>
    </location>
</feature>
<dbReference type="SUPFAM" id="SSF55785">
    <property type="entry name" value="PYP-like sensor domain (PAS domain)"/>
    <property type="match status" value="2"/>
</dbReference>
<evidence type="ECO:0000256" key="2">
    <source>
        <dbReference type="ARBA" id="ARBA00006402"/>
    </source>
</evidence>
<dbReference type="SUPFAM" id="SSF52172">
    <property type="entry name" value="CheY-like"/>
    <property type="match status" value="1"/>
</dbReference>
<dbReference type="Pfam" id="PF01590">
    <property type="entry name" value="GAF"/>
    <property type="match status" value="4"/>
</dbReference>
<feature type="domain" description="CBS" evidence="16">
    <location>
        <begin position="164"/>
        <end position="227"/>
    </location>
</feature>
<dbReference type="SMART" id="SM00387">
    <property type="entry name" value="HATPase_c"/>
    <property type="match status" value="1"/>
</dbReference>
<dbReference type="PANTHER" id="PTHR43047">
    <property type="entry name" value="TWO-COMPONENT HISTIDINE PROTEIN KINASE"/>
    <property type="match status" value="1"/>
</dbReference>
<dbReference type="EMBL" id="JACJQH010000018">
    <property type="protein sequence ID" value="MBD2196429.1"/>
    <property type="molecule type" value="Genomic_DNA"/>
</dbReference>
<evidence type="ECO:0000256" key="9">
    <source>
        <dbReference type="PROSITE-ProRule" id="PRU00703"/>
    </source>
</evidence>
<dbReference type="Pfam" id="PF13426">
    <property type="entry name" value="PAS_9"/>
    <property type="match status" value="1"/>
</dbReference>
<dbReference type="InterPro" id="IPR003661">
    <property type="entry name" value="HisK_dim/P_dom"/>
</dbReference>
<sequence length="1760" mass="198342">MFNSTNSLIPLELKSAIVRDPIIVKLDTLVIDAIAQMSSVRAVCDRTKIDELHLNARSSCVLVVDNGRLVGILTERDIVRLCAQQRHLENLRIGDVMIHPVITLEESEFSDFFFAVNLLQQYHIRHLPILDEQGQVVGLLTNESLRHSSSFTKILRLRLAGEVMTREVICAAPDSSLLAIAQLMTANRVSSVIIVEPGGNPDKTLNIPVGIVTEGDIVQFQSLELNLATYTAQTVMSSPIFTVKPDDSLWTIQEIVEQRLIRRLVVTGVQGELLGIVTQSSLLQALNPLELYKLAQVLEKKVVQLETEKVQLLEARNMELEQQVAARTNALNKKVEQAQLVSDIAMQIRSSLSLQTILDTTVAQVQQLLNCDRVMITRLEADGEAIVVAESTNSSLSVLGERVKDTCFQDYQELYRQGRIRVVSDIYQMEMAECHREMLQNLQIRAKILVPLLCDDQLWGLLNVSESHQPREWQQSEIELLEALSVHLEIALHQATTHHKLQEELRDRQQAELTLQKLVNGTAAVTGDDFFPALVRHIAEALDVSYAIVSELVDNKLHTLGFWANRTLEPQIIYDPNCTPCESSLKYGEFYCDNQVQTSFPDDLDLVRMQAESYVGIALKDDLGNIIGNLCILHRQPLSQTKRNQAIAILQVFAARAAAELQRQAAIDALHRLNQDLEIRVEQRTQEIKARKAELRRISERLSLALKSGAFGCWEWDIVENTILWDERMYELYGVTPQPDINLTYEVWSNRLHPDDRKSTETLLQQAVLGLAEYNTEFRVVHDNSSIYYIKACGVLVRDERGNPQKMIGVHFDLSDAYRQATQRKRAELALQSSEIRFRRIFDSHVVGMIFADFQGNVIDTNDHFLEMVGYTREELNAGAMNWQAMTPPEHLPADFAAMQHLMQYGEIDPWEKEYYRKDGSRIPVLLGAAILSGSDNQTICVVVDISKQKAAQQEREKAQAQLQQQARHKQLLWNITQTIRQSLEIEVIINAAVQEVRQILAVDRVALYRFGADWSGEFIAEAVTGDWVKLVGADVQQVWEDTYLQETQGGRFQTGETLIVPDIYQAGLKPCHVELLEQFQAKAYVITSIFVNGALWGLLAMYQNLQPYTWTTWEIELLQQIASQLAIAIQQASLYEQIQSELLVREQAEAKIAIQLRRQQTLGAIIEQIRQSLDIHEILATVTQQVKDVMQCDRVIVFRLFADGSSHIAEEAVSAEFPRLKNLGWQNEVWSQEILDCYWKGKPRIVPDVMDDIWTDCLVEYSRQGQIQSKIVAPILQEVHNQNHRWVAPWTQNKLWGILVVHACQEKRVWRDSEAQLLQQIANQLAIAIQQASLFEQLQQELAERQQAEAKLTEANQQLALSNQELARATRLKDEFLANMSHELRTPLNAILGMTEGLQDEVFGTINDQQRKALQTIERSGSHLLELINDILDVAKIEAGQIELNCTSISVANLCQSSLAFIKQQALQKRIQIEIKLQPKLPDLLVDERRIRQVLINLLNNAVKFTPEGGLITLEVSKLASEITTSDVSKQNFLQIAVSDTGIGISAEDSKKLFKPFIQIDTALNRQYSGTGLGLALVKRIVELHGGRVGLTSELGAGSCFTIELPYDPASLLTLDIQPATTLELNCVTVDPAVSLAPTILLVEDNEANISTVSSYLTAKGYCIILAYNGQEAIDQAKMHQPDLILMDIQMPGMDGLEAISKIRQDPQLRETPIVALTALTMAGDRDRCLEAGANDYLSKPVKLKQLSTTIQQLLTHHQ</sequence>
<dbReference type="SMART" id="SM00091">
    <property type="entry name" value="PAS"/>
    <property type="match status" value="2"/>
</dbReference>
<evidence type="ECO:0000256" key="7">
    <source>
        <dbReference type="ARBA" id="ARBA00023012"/>
    </source>
</evidence>
<accession>A0ABR8A9U3</accession>
<dbReference type="PROSITE" id="PS51371">
    <property type="entry name" value="CBS"/>
    <property type="match status" value="4"/>
</dbReference>
<dbReference type="Pfam" id="PF00571">
    <property type="entry name" value="CBS"/>
    <property type="match status" value="4"/>
</dbReference>
<dbReference type="InterPro" id="IPR029016">
    <property type="entry name" value="GAF-like_dom_sf"/>
</dbReference>
<feature type="coiled-coil region" evidence="10">
    <location>
        <begin position="1332"/>
        <end position="1373"/>
    </location>
</feature>
<feature type="modified residue" description="4-aspartylphosphate" evidence="8">
    <location>
        <position position="1689"/>
    </location>
</feature>
<dbReference type="SMART" id="SM00065">
    <property type="entry name" value="GAF"/>
    <property type="match status" value="4"/>
</dbReference>
<dbReference type="InterPro" id="IPR016132">
    <property type="entry name" value="Phyto_chromo_attachment"/>
</dbReference>
<dbReference type="InterPro" id="IPR011006">
    <property type="entry name" value="CheY-like_superfamily"/>
</dbReference>
<evidence type="ECO:0000259" key="12">
    <source>
        <dbReference type="PROSITE" id="PS50109"/>
    </source>
</evidence>
<dbReference type="Gene3D" id="3.30.450.40">
    <property type="match status" value="3"/>
</dbReference>
<dbReference type="PROSITE" id="PS50112">
    <property type="entry name" value="PAS"/>
    <property type="match status" value="1"/>
</dbReference>
<feature type="domain" description="PAC" evidence="15">
    <location>
        <begin position="774"/>
        <end position="826"/>
    </location>
</feature>
<dbReference type="InterPro" id="IPR003594">
    <property type="entry name" value="HATPase_dom"/>
</dbReference>
<evidence type="ECO:0000313" key="17">
    <source>
        <dbReference type="EMBL" id="MBD2196429.1"/>
    </source>
</evidence>
<dbReference type="InterPro" id="IPR004358">
    <property type="entry name" value="Sig_transdc_His_kin-like_C"/>
</dbReference>
<comment type="catalytic activity">
    <reaction evidence="1">
        <text>ATP + protein L-histidine = ADP + protein N-phospho-L-histidine.</text>
        <dbReference type="EC" id="2.7.13.3"/>
    </reaction>
</comment>
<organism evidence="17 18">
    <name type="scientific">Calothrix parietina FACHB-288</name>
    <dbReference type="NCBI Taxonomy" id="2692896"/>
    <lineage>
        <taxon>Bacteria</taxon>
        <taxon>Bacillati</taxon>
        <taxon>Cyanobacteriota</taxon>
        <taxon>Cyanophyceae</taxon>
        <taxon>Nostocales</taxon>
        <taxon>Calotrichaceae</taxon>
        <taxon>Calothrix</taxon>
    </lineage>
</organism>
<keyword evidence="9" id="KW-0129">CBS domain</keyword>
<dbReference type="SMART" id="SM00086">
    <property type="entry name" value="PAC"/>
    <property type="match status" value="2"/>
</dbReference>
<comment type="caution">
    <text evidence="17">The sequence shown here is derived from an EMBL/GenBank/DDBJ whole genome shotgun (WGS) entry which is preliminary data.</text>
</comment>
<dbReference type="Proteomes" id="UP000658514">
    <property type="component" value="Unassembled WGS sequence"/>
</dbReference>
<keyword evidence="5" id="KW-0808">Transferase</keyword>
<dbReference type="PRINTS" id="PR00344">
    <property type="entry name" value="BCTRLSENSOR"/>
</dbReference>
<evidence type="ECO:0000256" key="5">
    <source>
        <dbReference type="ARBA" id="ARBA00022679"/>
    </source>
</evidence>
<dbReference type="Gene3D" id="3.40.50.2300">
    <property type="match status" value="1"/>
</dbReference>
<dbReference type="Pfam" id="PF00072">
    <property type="entry name" value="Response_reg"/>
    <property type="match status" value="1"/>
</dbReference>
<dbReference type="Gene3D" id="2.10.70.100">
    <property type="match status" value="1"/>
</dbReference>
<reference evidence="17 18" key="1">
    <citation type="journal article" date="2020" name="ISME J.">
        <title>Comparative genomics reveals insights into cyanobacterial evolution and habitat adaptation.</title>
        <authorList>
            <person name="Chen M.Y."/>
            <person name="Teng W.K."/>
            <person name="Zhao L."/>
            <person name="Hu C.X."/>
            <person name="Zhou Y.K."/>
            <person name="Han B.P."/>
            <person name="Song L.R."/>
            <person name="Shu W.S."/>
        </authorList>
    </citation>
    <scope>NUCLEOTIDE SEQUENCE [LARGE SCALE GENOMIC DNA]</scope>
    <source>
        <strain evidence="17 18">FACHB-288</strain>
    </source>
</reference>
<dbReference type="InterPro" id="IPR035965">
    <property type="entry name" value="PAS-like_dom_sf"/>
</dbReference>
<proteinExistence type="inferred from homology"/>
<feature type="coiled-coil region" evidence="10">
    <location>
        <begin position="295"/>
        <end position="330"/>
    </location>
</feature>
<dbReference type="InterPro" id="IPR001610">
    <property type="entry name" value="PAC"/>
</dbReference>
<keyword evidence="7" id="KW-0902">Two-component regulatory system</keyword>
<keyword evidence="10" id="KW-0175">Coiled coil</keyword>
<dbReference type="InterPro" id="IPR001789">
    <property type="entry name" value="Sig_transdc_resp-reg_receiver"/>
</dbReference>
<dbReference type="InterPro" id="IPR003018">
    <property type="entry name" value="GAF"/>
</dbReference>
<dbReference type="SMART" id="SM00448">
    <property type="entry name" value="REC"/>
    <property type="match status" value="1"/>
</dbReference>
<dbReference type="InterPro" id="IPR013655">
    <property type="entry name" value="PAS_fold_3"/>
</dbReference>
<feature type="domain" description="Phytochrome chromophore attachment site" evidence="11">
    <location>
        <begin position="985"/>
        <end position="1125"/>
    </location>
</feature>
<dbReference type="InterPro" id="IPR000014">
    <property type="entry name" value="PAS"/>
</dbReference>
<dbReference type="SMART" id="SM00116">
    <property type="entry name" value="CBS"/>
    <property type="match status" value="4"/>
</dbReference>
<dbReference type="PROSITE" id="PS50110">
    <property type="entry name" value="RESPONSE_REGULATORY"/>
    <property type="match status" value="1"/>
</dbReference>
<dbReference type="PROSITE" id="PS50109">
    <property type="entry name" value="HIS_KIN"/>
    <property type="match status" value="1"/>
</dbReference>
<dbReference type="NCBIfam" id="TIGR00229">
    <property type="entry name" value="sensory_box"/>
    <property type="match status" value="1"/>
</dbReference>
<dbReference type="InterPro" id="IPR036097">
    <property type="entry name" value="HisK_dim/P_sf"/>
</dbReference>
<keyword evidence="18" id="KW-1185">Reference proteome</keyword>
<gene>
    <name evidence="17" type="ORF">H6G24_13120</name>
</gene>
<dbReference type="CDD" id="cd00130">
    <property type="entry name" value="PAS"/>
    <property type="match status" value="2"/>
</dbReference>
<dbReference type="InterPro" id="IPR005467">
    <property type="entry name" value="His_kinase_dom"/>
</dbReference>
<name>A0ABR8A9U3_9CYAN</name>
<dbReference type="SUPFAM" id="SSF55874">
    <property type="entry name" value="ATPase domain of HSP90 chaperone/DNA topoisomerase II/histidine kinase"/>
    <property type="match status" value="1"/>
</dbReference>
<dbReference type="SUPFAM" id="SSF54631">
    <property type="entry name" value="CBS-domain pair"/>
    <property type="match status" value="2"/>
</dbReference>
<evidence type="ECO:0000256" key="4">
    <source>
        <dbReference type="ARBA" id="ARBA00022553"/>
    </source>
</evidence>
<dbReference type="Pfam" id="PF08447">
    <property type="entry name" value="PAS_3"/>
    <property type="match status" value="1"/>
</dbReference>
<feature type="coiled-coil region" evidence="10">
    <location>
        <begin position="656"/>
        <end position="694"/>
    </location>
</feature>
<dbReference type="SUPFAM" id="SSF47384">
    <property type="entry name" value="Homodimeric domain of signal transducing histidine kinase"/>
    <property type="match status" value="1"/>
</dbReference>
<comment type="similarity">
    <text evidence="2">In the N-terminal section; belongs to the phytochrome family.</text>
</comment>
<feature type="domain" description="Phytochrome chromophore attachment site" evidence="11">
    <location>
        <begin position="353"/>
        <end position="487"/>
    </location>
</feature>
<dbReference type="Gene3D" id="3.10.580.10">
    <property type="entry name" value="CBS-domain"/>
    <property type="match status" value="2"/>
</dbReference>
<dbReference type="CDD" id="cd17774">
    <property type="entry name" value="CBS_two-component_sensor_histidine_kinase_repeat2"/>
    <property type="match status" value="1"/>
</dbReference>
<dbReference type="RefSeq" id="WP_190540707.1">
    <property type="nucleotide sequence ID" value="NZ_CAWPNO010000049.1"/>
</dbReference>
<evidence type="ECO:0000259" key="14">
    <source>
        <dbReference type="PROSITE" id="PS50112"/>
    </source>
</evidence>
<dbReference type="Gene3D" id="1.10.287.130">
    <property type="match status" value="1"/>
</dbReference>